<name>A0ABU9Z203_9RHOO</name>
<proteinExistence type="predicted"/>
<evidence type="ECO:0000313" key="2">
    <source>
        <dbReference type="Proteomes" id="UP001410394"/>
    </source>
</evidence>
<dbReference type="EMBL" id="JBDIVE010000009">
    <property type="protein sequence ID" value="MEN3069975.1"/>
    <property type="molecule type" value="Genomic_DNA"/>
</dbReference>
<evidence type="ECO:0000313" key="1">
    <source>
        <dbReference type="EMBL" id="MEN3069975.1"/>
    </source>
</evidence>
<accession>A0ABU9Z203</accession>
<reference evidence="1 2" key="1">
    <citation type="journal article" date="2018" name="Int. J. Syst. Evol. Microbiol.">
        <title>Uliginosibacterium sediminicola sp. nov., isolated from freshwater sediment.</title>
        <authorList>
            <person name="Hwang W.M."/>
            <person name="Kim S.M."/>
            <person name="Kang K."/>
            <person name="Ahn T.Y."/>
        </authorList>
    </citation>
    <scope>NUCLEOTIDE SEQUENCE [LARGE SCALE GENOMIC DNA]</scope>
    <source>
        <strain evidence="1 2">M1-21</strain>
    </source>
</reference>
<organism evidence="1 2">
    <name type="scientific">Uliginosibacterium sediminicola</name>
    <dbReference type="NCBI Taxonomy" id="2024550"/>
    <lineage>
        <taxon>Bacteria</taxon>
        <taxon>Pseudomonadati</taxon>
        <taxon>Pseudomonadota</taxon>
        <taxon>Betaproteobacteria</taxon>
        <taxon>Rhodocyclales</taxon>
        <taxon>Zoogloeaceae</taxon>
        <taxon>Uliginosibacterium</taxon>
    </lineage>
</organism>
<dbReference type="Proteomes" id="UP001410394">
    <property type="component" value="Unassembled WGS sequence"/>
</dbReference>
<protein>
    <recommendedName>
        <fullName evidence="3">Molecular chaperone</fullName>
    </recommendedName>
</protein>
<comment type="caution">
    <text evidence="1">The sequence shown here is derived from an EMBL/GenBank/DDBJ whole genome shotgun (WGS) entry which is preliminary data.</text>
</comment>
<sequence length="496" mass="54966">MSAEDLPEPAPADDIIQWLTAPMSGDLHAQTEALAQHLDTLHEPGISRAQFHRCIELFYSRALQLSGNVRDALRGAQLPLSTEWQTSSARLTASLLQIAEGFGQVLAEAGRTALRTRGRLNETASARALRLLFEYYIISCQAGREPELLIWRRAHELYELSHSENDSAPEESSPAETSLFNYKRLLALGTLDPHSLSAGELDWSAEFITRTCGLLNLQDTAPEPLDSTWYWIDLLKGAEPQACARRAPPELTRLLFFSSLPLARRASELLSRHEGGRKTPELERSERLPGVHPASLLSNLRQRWHAAPKREYPRRAQSYRIEACVGLAGIWQLLRRGSEAAPLSSWEVVNESPGGYAIMLVRGAGPGLSAGAAVALRRTAEEVWSICVVRWLRSEGPDQIEMGLQIVSHGAAPVQVGFRNGDVRRAPMVDALVLPVLPVLRQHQAVLAPAGTYTSRRFSLVSDVDRLYVAQGRLLSLDMQTASIELFQFEIDPYPL</sequence>
<dbReference type="RefSeq" id="WP_345920746.1">
    <property type="nucleotide sequence ID" value="NZ_JBDIVE010000009.1"/>
</dbReference>
<evidence type="ECO:0008006" key="3">
    <source>
        <dbReference type="Google" id="ProtNLM"/>
    </source>
</evidence>
<keyword evidence="2" id="KW-1185">Reference proteome</keyword>
<gene>
    <name evidence="1" type="ORF">ABDB84_15945</name>
</gene>